<name>A0A0G1BGF0_9BACT</name>
<dbReference type="SUPFAM" id="SSF53213">
    <property type="entry name" value="LigB-like"/>
    <property type="match status" value="1"/>
</dbReference>
<accession>A0A0G1BGF0</accession>
<protein>
    <recommendedName>
        <fullName evidence="2">Extradiol ring-cleavage dioxygenase class III enzyme subunit B domain-containing protein</fullName>
    </recommendedName>
</protein>
<proteinExistence type="predicted"/>
<dbReference type="Proteomes" id="UP000033867">
    <property type="component" value="Unassembled WGS sequence"/>
</dbReference>
<evidence type="ECO:0000313" key="3">
    <source>
        <dbReference type="EMBL" id="KKS72490.1"/>
    </source>
</evidence>
<dbReference type="GO" id="GO:0008198">
    <property type="term" value="F:ferrous iron binding"/>
    <property type="evidence" value="ECO:0007669"/>
    <property type="project" value="InterPro"/>
</dbReference>
<sequence length="264" mass="29527">MSLVFAGIVPHPVVLLPTIGKDAILKLDATRTALEKLEQELYLAKPHRIIIITPHEGVFEDAFVVNAHTELESRFEKFGDMTTQYTWKGAPELGAKIQHKTNKQNLPTRLVSNDYLGHGASIPLVYLTTHLKDVSILPIGYSKLDTKSHVAFGELIKEVIMESDKRIAVIASGDMAHTLTKESPAGFHEDGAWFDTEIRNFLKKEDRQGVQTMDPEKVSHADECLYRSLLIMCGVLSQMHCAFEEYAYEAPFGVGYLTGQFHVS</sequence>
<dbReference type="InterPro" id="IPR004183">
    <property type="entry name" value="Xdiol_dOase_suB"/>
</dbReference>
<dbReference type="EMBL" id="LCEK01000008">
    <property type="protein sequence ID" value="KKS72490.1"/>
    <property type="molecule type" value="Genomic_DNA"/>
</dbReference>
<gene>
    <name evidence="3" type="ORF">UV42_C0008G0009</name>
</gene>
<evidence type="ECO:0000256" key="1">
    <source>
        <dbReference type="ARBA" id="ARBA00023002"/>
    </source>
</evidence>
<dbReference type="NCBIfam" id="TIGR04336">
    <property type="entry name" value="AmmeMemoSam_B"/>
    <property type="match status" value="1"/>
</dbReference>
<dbReference type="GO" id="GO:0016702">
    <property type="term" value="F:oxidoreductase activity, acting on single donors with incorporation of molecular oxygen, incorporation of two atoms of oxygen"/>
    <property type="evidence" value="ECO:0007669"/>
    <property type="project" value="UniProtKB-ARBA"/>
</dbReference>
<dbReference type="PANTHER" id="PTHR30096:SF0">
    <property type="entry name" value="4,5-DOPA DIOXYGENASE EXTRADIOL-LIKE PROTEIN"/>
    <property type="match status" value="1"/>
</dbReference>
<dbReference type="Pfam" id="PF02900">
    <property type="entry name" value="LigB"/>
    <property type="match status" value="1"/>
</dbReference>
<evidence type="ECO:0000259" key="2">
    <source>
        <dbReference type="Pfam" id="PF02900"/>
    </source>
</evidence>
<dbReference type="CDD" id="cd07951">
    <property type="entry name" value="ED_3B_N_AMMECR1"/>
    <property type="match status" value="1"/>
</dbReference>
<feature type="domain" description="Extradiol ring-cleavage dioxygenase class III enzyme subunit B" evidence="2">
    <location>
        <begin position="30"/>
        <end position="256"/>
    </location>
</feature>
<reference evidence="3 4" key="1">
    <citation type="journal article" date="2015" name="Nature">
        <title>rRNA introns, odd ribosomes, and small enigmatic genomes across a large radiation of phyla.</title>
        <authorList>
            <person name="Brown C.T."/>
            <person name="Hug L.A."/>
            <person name="Thomas B.C."/>
            <person name="Sharon I."/>
            <person name="Castelle C.J."/>
            <person name="Singh A."/>
            <person name="Wilkins M.J."/>
            <person name="Williams K.H."/>
            <person name="Banfield J.F."/>
        </authorList>
    </citation>
    <scope>NUCLEOTIDE SEQUENCE [LARGE SCALE GENOMIC DNA]</scope>
</reference>
<dbReference type="PATRIC" id="fig|1619052.3.peg.219"/>
<evidence type="ECO:0000313" key="4">
    <source>
        <dbReference type="Proteomes" id="UP000033867"/>
    </source>
</evidence>
<dbReference type="Gene3D" id="3.40.830.10">
    <property type="entry name" value="LigB-like"/>
    <property type="match status" value="1"/>
</dbReference>
<comment type="caution">
    <text evidence="3">The sequence shown here is derived from an EMBL/GenBank/DDBJ whole genome shotgun (WGS) entry which is preliminary data.</text>
</comment>
<dbReference type="AlphaFoldDB" id="A0A0G1BGF0"/>
<organism evidence="3 4">
    <name type="scientific">Candidatus Magasanikbacteria bacterium GW2011_GWE2_42_7</name>
    <dbReference type="NCBI Taxonomy" id="1619052"/>
    <lineage>
        <taxon>Bacteria</taxon>
        <taxon>Candidatus Magasanikiibacteriota</taxon>
    </lineage>
</organism>
<keyword evidence="1" id="KW-0560">Oxidoreductase</keyword>
<dbReference type="PANTHER" id="PTHR30096">
    <property type="entry name" value="4,5-DOPA DIOXYGENASE EXTRADIOL-LIKE PROTEIN"/>
    <property type="match status" value="1"/>
</dbReference>